<feature type="transmembrane region" description="Helical" evidence="1">
    <location>
        <begin position="46"/>
        <end position="64"/>
    </location>
</feature>
<keyword evidence="1" id="KW-1133">Transmembrane helix</keyword>
<keyword evidence="1" id="KW-0812">Transmembrane</keyword>
<evidence type="ECO:0000313" key="3">
    <source>
        <dbReference type="Proteomes" id="UP001139157"/>
    </source>
</evidence>
<dbReference type="Pfam" id="PF14248">
    <property type="entry name" value="DUF4345"/>
    <property type="match status" value="1"/>
</dbReference>
<protein>
    <submittedName>
        <fullName evidence="2">DUF4345 domain-containing protein</fullName>
    </submittedName>
</protein>
<proteinExistence type="predicted"/>
<feature type="transmembrane region" description="Helical" evidence="1">
    <location>
        <begin position="71"/>
        <end position="91"/>
    </location>
</feature>
<evidence type="ECO:0000313" key="2">
    <source>
        <dbReference type="EMBL" id="MCM6778988.1"/>
    </source>
</evidence>
<evidence type="ECO:0000256" key="1">
    <source>
        <dbReference type="SAM" id="Phobius"/>
    </source>
</evidence>
<keyword evidence="3" id="KW-1185">Reference proteome</keyword>
<comment type="caution">
    <text evidence="2">The sequence shown here is derived from an EMBL/GenBank/DDBJ whole genome shotgun (WGS) entry which is preliminary data.</text>
</comment>
<organism evidence="2 3">
    <name type="scientific">Nocardia pulmonis</name>
    <dbReference type="NCBI Taxonomy" id="2951408"/>
    <lineage>
        <taxon>Bacteria</taxon>
        <taxon>Bacillati</taxon>
        <taxon>Actinomycetota</taxon>
        <taxon>Actinomycetes</taxon>
        <taxon>Mycobacteriales</taxon>
        <taxon>Nocardiaceae</taxon>
        <taxon>Nocardia</taxon>
    </lineage>
</organism>
<keyword evidence="1" id="KW-0472">Membrane</keyword>
<dbReference type="RefSeq" id="WP_251918789.1">
    <property type="nucleotide sequence ID" value="NZ_JAMRXG010000032.1"/>
</dbReference>
<accession>A0A9X2J0W2</accession>
<dbReference type="EMBL" id="JAMRXG010000032">
    <property type="protein sequence ID" value="MCM6778988.1"/>
    <property type="molecule type" value="Genomic_DNA"/>
</dbReference>
<gene>
    <name evidence="2" type="ORF">NDR86_36480</name>
</gene>
<dbReference type="Proteomes" id="UP001139157">
    <property type="component" value="Unassembled WGS sequence"/>
</dbReference>
<dbReference type="InterPro" id="IPR025597">
    <property type="entry name" value="DUF4345"/>
</dbReference>
<dbReference type="AlphaFoldDB" id="A0A9X2J0W2"/>
<feature type="transmembrane region" description="Helical" evidence="1">
    <location>
        <begin position="103"/>
        <end position="120"/>
    </location>
</feature>
<name>A0A9X2J0W2_9NOCA</name>
<sequence>MRIVVLAAAGVLFLGMGMYALAAPAGLARPFGFSVSSAVGRAEIRAVYGGFGVAVAMVLGWAAAGDDALRAGAALTVGVALAGMAVGRVVSRILDTATPFYPIWFYCLVEAFGAAAVIAVA</sequence>
<reference evidence="2" key="1">
    <citation type="submission" date="2022-06" db="EMBL/GenBank/DDBJ databases">
        <title>Novel species in genus nocardia.</title>
        <authorList>
            <person name="Li F."/>
        </authorList>
    </citation>
    <scope>NUCLEOTIDE SEQUENCE</scope>
    <source>
        <strain evidence="2">CDC141</strain>
    </source>
</reference>